<keyword evidence="2" id="KW-1185">Reference proteome</keyword>
<sequence length="35" mass="4111">MYSIWVFHMGIKWIKIMNLSNAIRDHTLAVESAHP</sequence>
<name>A0A839UNG8_9GAMM</name>
<protein>
    <submittedName>
        <fullName evidence="1">Uncharacterized protein</fullName>
    </submittedName>
</protein>
<accession>A0A839UNG8</accession>
<evidence type="ECO:0000313" key="1">
    <source>
        <dbReference type="EMBL" id="MBB3168080.1"/>
    </source>
</evidence>
<comment type="caution">
    <text evidence="1">The sequence shown here is derived from an EMBL/GenBank/DDBJ whole genome shotgun (WGS) entry which is preliminary data.</text>
</comment>
<proteinExistence type="predicted"/>
<evidence type="ECO:0000313" key="2">
    <source>
        <dbReference type="Proteomes" id="UP000559987"/>
    </source>
</evidence>
<dbReference type="AlphaFoldDB" id="A0A839UNG8"/>
<dbReference type="EMBL" id="JACHXZ010000002">
    <property type="protein sequence ID" value="MBB3168080.1"/>
    <property type="molecule type" value="Genomic_DNA"/>
</dbReference>
<gene>
    <name evidence="1" type="ORF">FHS30_001264</name>
</gene>
<organism evidence="1 2">
    <name type="scientific">Simiduia aestuariiviva</name>
    <dbReference type="NCBI Taxonomy" id="1510459"/>
    <lineage>
        <taxon>Bacteria</taxon>
        <taxon>Pseudomonadati</taxon>
        <taxon>Pseudomonadota</taxon>
        <taxon>Gammaproteobacteria</taxon>
        <taxon>Cellvibrionales</taxon>
        <taxon>Cellvibrionaceae</taxon>
        <taxon>Simiduia</taxon>
    </lineage>
</organism>
<dbReference type="Proteomes" id="UP000559987">
    <property type="component" value="Unassembled WGS sequence"/>
</dbReference>
<reference evidence="1 2" key="1">
    <citation type="submission" date="2020-08" db="EMBL/GenBank/DDBJ databases">
        <title>Genomic Encyclopedia of Type Strains, Phase III (KMG-III): the genomes of soil and plant-associated and newly described type strains.</title>
        <authorList>
            <person name="Whitman W."/>
        </authorList>
    </citation>
    <scope>NUCLEOTIDE SEQUENCE [LARGE SCALE GENOMIC DNA]</scope>
    <source>
        <strain evidence="1 2">CECT 8571</strain>
    </source>
</reference>